<evidence type="ECO:0000313" key="1">
    <source>
        <dbReference type="EMBL" id="KAH0864581.1"/>
    </source>
</evidence>
<comment type="caution">
    <text evidence="1">The sequence shown here is derived from an EMBL/GenBank/DDBJ whole genome shotgun (WGS) entry which is preliminary data.</text>
</comment>
<protein>
    <submittedName>
        <fullName evidence="1">Uncharacterized protein</fullName>
    </submittedName>
</protein>
<feature type="non-terminal residue" evidence="1">
    <location>
        <position position="1"/>
    </location>
</feature>
<dbReference type="EMBL" id="JAGKQM010000018">
    <property type="protein sequence ID" value="KAH0864581.1"/>
    <property type="molecule type" value="Genomic_DNA"/>
</dbReference>
<gene>
    <name evidence="1" type="ORF">HID58_081792</name>
</gene>
<dbReference type="Proteomes" id="UP000824890">
    <property type="component" value="Unassembled WGS sequence"/>
</dbReference>
<proteinExistence type="predicted"/>
<organism evidence="1 2">
    <name type="scientific">Brassica napus</name>
    <name type="common">Rape</name>
    <dbReference type="NCBI Taxonomy" id="3708"/>
    <lineage>
        <taxon>Eukaryota</taxon>
        <taxon>Viridiplantae</taxon>
        <taxon>Streptophyta</taxon>
        <taxon>Embryophyta</taxon>
        <taxon>Tracheophyta</taxon>
        <taxon>Spermatophyta</taxon>
        <taxon>Magnoliopsida</taxon>
        <taxon>eudicotyledons</taxon>
        <taxon>Gunneridae</taxon>
        <taxon>Pentapetalae</taxon>
        <taxon>rosids</taxon>
        <taxon>malvids</taxon>
        <taxon>Brassicales</taxon>
        <taxon>Brassicaceae</taxon>
        <taxon>Brassiceae</taxon>
        <taxon>Brassica</taxon>
    </lineage>
</organism>
<name>A0ABQ7YBK9_BRANA</name>
<sequence length="180" mass="19856">ASGSDEAPLLLGGSIDGVDMLLLDANFIFCALNLAKDSLLAVYSRLFIRAMVLGICNCFAQLPLYRESPCAIRFIDQTVFVELVELLAETFEPIPSESFSTQRIMITISIESHSDVCLSVFADLARLLDANLLRSCDEPKVVVATNINPKAVIPDAISETNFYFGMSMMLRKVFLSEKFS</sequence>
<evidence type="ECO:0000313" key="2">
    <source>
        <dbReference type="Proteomes" id="UP000824890"/>
    </source>
</evidence>
<accession>A0ABQ7YBK9</accession>
<keyword evidence="2" id="KW-1185">Reference proteome</keyword>
<reference evidence="1 2" key="1">
    <citation type="submission" date="2021-05" db="EMBL/GenBank/DDBJ databases">
        <title>Genome Assembly of Synthetic Allotetraploid Brassica napus Reveals Homoeologous Exchanges between Subgenomes.</title>
        <authorList>
            <person name="Davis J.T."/>
        </authorList>
    </citation>
    <scope>NUCLEOTIDE SEQUENCE [LARGE SCALE GENOMIC DNA]</scope>
    <source>
        <strain evidence="2">cv. Da-Ae</strain>
        <tissue evidence="1">Seedling</tissue>
    </source>
</reference>